<gene>
    <name evidence="1" type="ORF">F4820DRAFT_418518</name>
</gene>
<name>A0ACB9Z2C4_9PEZI</name>
<protein>
    <submittedName>
        <fullName evidence="1">Uncharacterized protein</fullName>
    </submittedName>
</protein>
<keyword evidence="2" id="KW-1185">Reference proteome</keyword>
<dbReference type="EMBL" id="MU393465">
    <property type="protein sequence ID" value="KAI4865911.1"/>
    <property type="molecule type" value="Genomic_DNA"/>
</dbReference>
<evidence type="ECO:0000313" key="2">
    <source>
        <dbReference type="Proteomes" id="UP001497700"/>
    </source>
</evidence>
<organism evidence="1 2">
    <name type="scientific">Hypoxylon rubiginosum</name>
    <dbReference type="NCBI Taxonomy" id="110542"/>
    <lineage>
        <taxon>Eukaryota</taxon>
        <taxon>Fungi</taxon>
        <taxon>Dikarya</taxon>
        <taxon>Ascomycota</taxon>
        <taxon>Pezizomycotina</taxon>
        <taxon>Sordariomycetes</taxon>
        <taxon>Xylariomycetidae</taxon>
        <taxon>Xylariales</taxon>
        <taxon>Hypoxylaceae</taxon>
        <taxon>Hypoxylon</taxon>
    </lineage>
</organism>
<evidence type="ECO:0000313" key="1">
    <source>
        <dbReference type="EMBL" id="KAI4865911.1"/>
    </source>
</evidence>
<sequence>MESDNPDTLDEVELLFMQLGNPCTTKVCTDVHLRISDSAYNRALRVFLDRTENSDEGDHPDIPFLRAIAVEALTGFNDHGLRIAFIEHLGPLLLDDAEPHWGSHQRRYLSLCRWIFQGRQVDKLQASASNAPRSTPIGHYYHLPKELTIPQNCAQCGKSPARLSCGRCLLRHGSHITICTTYCDRKCQVRHWPRHRPKCLDRVRFIRSVGLMKAIFTMIIEELTMLTPWDCIERNGMTILDENSRIFDYLRGNPLLHKFPRDLFQTERHATMALQSQYAPYLRLRGMIQPLLHWLWGDLCMSVQEVPVLVKNVDRPLIQVGRTECGGLKSDVLRPRCVLRVSLFSGDVFAVDLAAGQFGWAESLMHWGHFVKHRVFDFTRFDVQGELAEYPLYEPKAAAAHFHKSLLVDIIEQGRISLGSGFLECDTYQAIQSSFLNTVKALCAYKARRLTQEPLHGRMYLTSDDAPQVTITAEEVIRLKPV</sequence>
<comment type="caution">
    <text evidence="1">The sequence shown here is derived from an EMBL/GenBank/DDBJ whole genome shotgun (WGS) entry which is preliminary data.</text>
</comment>
<reference evidence="1 2" key="1">
    <citation type="journal article" date="2022" name="New Phytol.">
        <title>Ecological generalism drives hyperdiversity of secondary metabolite gene clusters in xylarialean endophytes.</title>
        <authorList>
            <person name="Franco M.E.E."/>
            <person name="Wisecaver J.H."/>
            <person name="Arnold A.E."/>
            <person name="Ju Y.M."/>
            <person name="Slot J.C."/>
            <person name="Ahrendt S."/>
            <person name="Moore L.P."/>
            <person name="Eastman K.E."/>
            <person name="Scott K."/>
            <person name="Konkel Z."/>
            <person name="Mondo S.J."/>
            <person name="Kuo A."/>
            <person name="Hayes R.D."/>
            <person name="Haridas S."/>
            <person name="Andreopoulos B."/>
            <person name="Riley R."/>
            <person name="LaButti K."/>
            <person name="Pangilinan J."/>
            <person name="Lipzen A."/>
            <person name="Amirebrahimi M."/>
            <person name="Yan J."/>
            <person name="Adam C."/>
            <person name="Keymanesh K."/>
            <person name="Ng V."/>
            <person name="Louie K."/>
            <person name="Northen T."/>
            <person name="Drula E."/>
            <person name="Henrissat B."/>
            <person name="Hsieh H.M."/>
            <person name="Youens-Clark K."/>
            <person name="Lutzoni F."/>
            <person name="Miadlikowska J."/>
            <person name="Eastwood D.C."/>
            <person name="Hamelin R.C."/>
            <person name="Grigoriev I.V."/>
            <person name="U'Ren J.M."/>
        </authorList>
    </citation>
    <scope>NUCLEOTIDE SEQUENCE [LARGE SCALE GENOMIC DNA]</scope>
    <source>
        <strain evidence="1 2">CBS 119005</strain>
    </source>
</reference>
<proteinExistence type="predicted"/>
<accession>A0ACB9Z2C4</accession>
<dbReference type="Proteomes" id="UP001497700">
    <property type="component" value="Unassembled WGS sequence"/>
</dbReference>